<organism evidence="1 2">
    <name type="scientific">Oceanospirillum sediminis</name>
    <dbReference type="NCBI Taxonomy" id="2760088"/>
    <lineage>
        <taxon>Bacteria</taxon>
        <taxon>Pseudomonadati</taxon>
        <taxon>Pseudomonadota</taxon>
        <taxon>Gammaproteobacteria</taxon>
        <taxon>Oceanospirillales</taxon>
        <taxon>Oceanospirillaceae</taxon>
        <taxon>Oceanospirillum</taxon>
    </lineage>
</organism>
<evidence type="ECO:0000313" key="1">
    <source>
        <dbReference type="EMBL" id="MBB1489111.1"/>
    </source>
</evidence>
<dbReference type="InterPro" id="IPR021831">
    <property type="entry name" value="ParD-like"/>
</dbReference>
<accession>A0A839IVW3</accession>
<proteinExistence type="predicted"/>
<protein>
    <submittedName>
        <fullName evidence="1">ParD-like family protein</fullName>
    </submittedName>
</protein>
<comment type="caution">
    <text evidence="1">The sequence shown here is derived from an EMBL/GenBank/DDBJ whole genome shotgun (WGS) entry which is preliminary data.</text>
</comment>
<reference evidence="1 2" key="1">
    <citation type="submission" date="2020-08" db="EMBL/GenBank/DDBJ databases">
        <title>Oceanospirillum sp. nov. isolated from marine sediment.</title>
        <authorList>
            <person name="Ji X."/>
        </authorList>
    </citation>
    <scope>NUCLEOTIDE SEQUENCE [LARGE SCALE GENOMIC DNA]</scope>
    <source>
        <strain evidence="1 2">D5</strain>
    </source>
</reference>
<dbReference type="RefSeq" id="WP_182810879.1">
    <property type="nucleotide sequence ID" value="NZ_JACJFM010000043.1"/>
</dbReference>
<dbReference type="AlphaFoldDB" id="A0A839IVW3"/>
<keyword evidence="2" id="KW-1185">Reference proteome</keyword>
<name>A0A839IVW3_9GAMM</name>
<dbReference type="Pfam" id="PF11903">
    <property type="entry name" value="ParD_like"/>
    <property type="match status" value="1"/>
</dbReference>
<evidence type="ECO:0000313" key="2">
    <source>
        <dbReference type="Proteomes" id="UP000565262"/>
    </source>
</evidence>
<gene>
    <name evidence="1" type="ORF">H4O21_21100</name>
</gene>
<dbReference type="Proteomes" id="UP000565262">
    <property type="component" value="Unassembled WGS sequence"/>
</dbReference>
<sequence length="74" mass="8549">MGVLKVSEELHGEIRKSSAVMSRSINAQAEFWLKMGMLCERNPDMTFNQIILQQLRQEQIDPQTLLNGETDERN</sequence>
<dbReference type="EMBL" id="JACJFM010000043">
    <property type="protein sequence ID" value="MBB1489111.1"/>
    <property type="molecule type" value="Genomic_DNA"/>
</dbReference>